<feature type="region of interest" description="Disordered" evidence="1">
    <location>
        <begin position="746"/>
        <end position="805"/>
    </location>
</feature>
<protein>
    <submittedName>
        <fullName evidence="2">Uncharacterized protein</fullName>
    </submittedName>
</protein>
<reference evidence="2 3" key="1">
    <citation type="journal article" date="2012" name="PLoS Pathog.">
        <title>Diverse lifestyles and strategies of plant pathogenesis encoded in the genomes of eighteen Dothideomycetes fungi.</title>
        <authorList>
            <person name="Ohm R.A."/>
            <person name="Feau N."/>
            <person name="Henrissat B."/>
            <person name="Schoch C.L."/>
            <person name="Horwitz B.A."/>
            <person name="Barry K.W."/>
            <person name="Condon B.J."/>
            <person name="Copeland A.C."/>
            <person name="Dhillon B."/>
            <person name="Glaser F."/>
            <person name="Hesse C.N."/>
            <person name="Kosti I."/>
            <person name="LaButti K."/>
            <person name="Lindquist E.A."/>
            <person name="Lucas S."/>
            <person name="Salamov A.A."/>
            <person name="Bradshaw R.E."/>
            <person name="Ciuffetti L."/>
            <person name="Hamelin R.C."/>
            <person name="Kema G.H.J."/>
            <person name="Lawrence C."/>
            <person name="Scott J.A."/>
            <person name="Spatafora J.W."/>
            <person name="Turgeon B.G."/>
            <person name="de Wit P.J.G.M."/>
            <person name="Zhong S."/>
            <person name="Goodwin S.B."/>
            <person name="Grigoriev I.V."/>
        </authorList>
    </citation>
    <scope>NUCLEOTIDE SEQUENCE [LARGE SCALE GENOMIC DNA]</scope>
    <source>
        <strain evidence="2 3">CIRAD86</strain>
    </source>
</reference>
<dbReference type="KEGG" id="pfj:MYCFIDRAFT_180683"/>
<proteinExistence type="predicted"/>
<organism evidence="2 3">
    <name type="scientific">Pseudocercospora fijiensis (strain CIRAD86)</name>
    <name type="common">Black leaf streak disease fungus</name>
    <name type="synonym">Mycosphaerella fijiensis</name>
    <dbReference type="NCBI Taxonomy" id="383855"/>
    <lineage>
        <taxon>Eukaryota</taxon>
        <taxon>Fungi</taxon>
        <taxon>Dikarya</taxon>
        <taxon>Ascomycota</taxon>
        <taxon>Pezizomycotina</taxon>
        <taxon>Dothideomycetes</taxon>
        <taxon>Dothideomycetidae</taxon>
        <taxon>Mycosphaerellales</taxon>
        <taxon>Mycosphaerellaceae</taxon>
        <taxon>Pseudocercospora</taxon>
    </lineage>
</organism>
<keyword evidence="3" id="KW-1185">Reference proteome</keyword>
<feature type="compositionally biased region" description="Basic and acidic residues" evidence="1">
    <location>
        <begin position="788"/>
        <end position="805"/>
    </location>
</feature>
<dbReference type="AlphaFoldDB" id="M2ZXH6"/>
<dbReference type="EMBL" id="KB446575">
    <property type="protein sequence ID" value="EME76781.1"/>
    <property type="molecule type" value="Genomic_DNA"/>
</dbReference>
<evidence type="ECO:0000313" key="2">
    <source>
        <dbReference type="EMBL" id="EME76781.1"/>
    </source>
</evidence>
<gene>
    <name evidence="2" type="ORF">MYCFIDRAFT_180683</name>
</gene>
<sequence length="900" mass="99984">MPEDYMAKGEPQRSCVCALPMTSEALDSTAGALCGSSAQKVGQRSLREPSHTRTVCLAKMSNIVFSKSHAGRRPYDETSTFRQRHALALVQNMGRQLVLNAKLAARGVSEEVNTQTSVLAARQTTQWTGSGGEAVVQMQRKHIRRELEGGGGGVVVVELAAENPGQRRRCGDMDSLPCMNCTTQPCPCRRRRKRGKLSKCARLNDAALHHDERSDVTKGFHHCFTSGHWTSTSSHETGKDFRRPTGEHPIEIIMPLIIAMSSSVFSLLQRELFHYTSHVEILRTSGSNVLISFLVTRYTNAYCLAGRHIHLIPQPTRYQLDPRGLHANEKRTRKPPTMISKLLANKKSGLAEKEVSAARTARALTALERRGNHLAWNKFWKGNSEDHGTTHEHHGQSTRSIPLQRECAGYSQPAYLRFALQFLSHPKTTMHWRFFCLQNRTNTNELVYGGLTTDPGGISDSPRCCVWHTRTLHSVCKPVDMKTMPCAEVAACVDLLRANEFSQHGVHAAGCELYTQPGASCTRSRVYAVHAWGIGHCSQLPSDSDCSVQRTFNGDVAQYAARKQMRTGDFMKAMAYIIISHRKHFHFRTIADTVMLLCTRCNKCCNGPENLDRIIPNMLMNIRVSVFILTSSEEVLVGNALPALPAMPSSTCSDFGEEVVEREIGFRQECGLKLQVLQAGWLRVKQLTHQQSPRITQSLEVGLDSACAERAVVVFDQHVNIASLRAASSRLPITTALRWRDSRSSVSLGPARNVSSAQPSSEERKRLRLVRLTDTRSGTSASPRNGKCHQDKNKGAPEEKHKMEHMGPCNENIDEDDAILSIRLPTASLGIIRRSCCMESTEHQCRAIVELASGVESMMIRPKTHLRDRTDVQYSGDSNDANRLAGTGLVECSSTYGRQN</sequence>
<evidence type="ECO:0000313" key="3">
    <source>
        <dbReference type="Proteomes" id="UP000016932"/>
    </source>
</evidence>
<evidence type="ECO:0000256" key="1">
    <source>
        <dbReference type="SAM" id="MobiDB-lite"/>
    </source>
</evidence>
<dbReference type="GeneID" id="19334475"/>
<name>M2ZXH6_PSEFD</name>
<dbReference type="VEuPathDB" id="FungiDB:MYCFIDRAFT_180683"/>
<dbReference type="RefSeq" id="XP_007932626.1">
    <property type="nucleotide sequence ID" value="XM_007934435.1"/>
</dbReference>
<accession>M2ZXH6</accession>
<dbReference type="Proteomes" id="UP000016932">
    <property type="component" value="Unassembled WGS sequence"/>
</dbReference>
<dbReference type="HOGENOM" id="CLU_321860_0_0_1"/>